<dbReference type="Proteomes" id="UP001597263">
    <property type="component" value="Unassembled WGS sequence"/>
</dbReference>
<dbReference type="EMBL" id="JBHTMA010000026">
    <property type="protein sequence ID" value="MFD1226412.1"/>
    <property type="molecule type" value="Genomic_DNA"/>
</dbReference>
<proteinExistence type="predicted"/>
<sequence length="112" mass="12524">MMANAKPTAQTIERVLDRCLYQVVTLAVDGSMHMDGGEVSTLSRENALELIREGNVLRVFAFNPIEGTCSDITDELEGEIEYETDQMIRDGETFIPSTYEQRAYGDSAGRRL</sequence>
<reference evidence="2" key="1">
    <citation type="journal article" date="2019" name="Int. J. Syst. Evol. Microbiol.">
        <title>The Global Catalogue of Microorganisms (GCM) 10K type strain sequencing project: providing services to taxonomists for standard genome sequencing and annotation.</title>
        <authorList>
            <consortium name="The Broad Institute Genomics Platform"/>
            <consortium name="The Broad Institute Genome Sequencing Center for Infectious Disease"/>
            <person name="Wu L."/>
            <person name="Ma J."/>
        </authorList>
    </citation>
    <scope>NUCLEOTIDE SEQUENCE [LARGE SCALE GENOMIC DNA]</scope>
    <source>
        <strain evidence="2">CCUG 49584</strain>
    </source>
</reference>
<gene>
    <name evidence="1" type="ORF">ACFQ35_04460</name>
</gene>
<comment type="caution">
    <text evidence="1">The sequence shown here is derived from an EMBL/GenBank/DDBJ whole genome shotgun (WGS) entry which is preliminary data.</text>
</comment>
<accession>A0ABW3V196</accession>
<dbReference type="RefSeq" id="WP_289388068.1">
    <property type="nucleotide sequence ID" value="NZ_JAUCBM010000009.1"/>
</dbReference>
<evidence type="ECO:0000313" key="2">
    <source>
        <dbReference type="Proteomes" id="UP001597263"/>
    </source>
</evidence>
<organism evidence="1 2">
    <name type="scientific">Pseudochrobactrum kiredjianiae</name>
    <dbReference type="NCBI Taxonomy" id="386305"/>
    <lineage>
        <taxon>Bacteria</taxon>
        <taxon>Pseudomonadati</taxon>
        <taxon>Pseudomonadota</taxon>
        <taxon>Alphaproteobacteria</taxon>
        <taxon>Hyphomicrobiales</taxon>
        <taxon>Brucellaceae</taxon>
        <taxon>Pseudochrobactrum</taxon>
    </lineage>
</organism>
<protein>
    <submittedName>
        <fullName evidence="1">Uncharacterized protein</fullName>
    </submittedName>
</protein>
<evidence type="ECO:0000313" key="1">
    <source>
        <dbReference type="EMBL" id="MFD1226412.1"/>
    </source>
</evidence>
<name>A0ABW3V196_9HYPH</name>
<keyword evidence="2" id="KW-1185">Reference proteome</keyword>